<gene>
    <name evidence="3" type="ORF">Kalk_18900</name>
</gene>
<dbReference type="RefSeq" id="WP_101895742.1">
    <property type="nucleotide sequence ID" value="NZ_CP022684.1"/>
</dbReference>
<dbReference type="Proteomes" id="UP000235116">
    <property type="component" value="Chromosome"/>
</dbReference>
<feature type="compositionally biased region" description="Basic and acidic residues" evidence="1">
    <location>
        <begin position="65"/>
        <end position="147"/>
    </location>
</feature>
<evidence type="ECO:0000313" key="3">
    <source>
        <dbReference type="EMBL" id="AUM14368.1"/>
    </source>
</evidence>
<dbReference type="PANTHER" id="PTHR37533:SF2">
    <property type="entry name" value="FLAGELLAR HOOK-LENGTH CONTROL PROTEIN"/>
    <property type="match status" value="1"/>
</dbReference>
<feature type="region of interest" description="Disordered" evidence="1">
    <location>
        <begin position="329"/>
        <end position="387"/>
    </location>
</feature>
<dbReference type="OrthoDB" id="1792985at2"/>
<dbReference type="PANTHER" id="PTHR37533">
    <property type="entry name" value="FLAGELLAR HOOK-LENGTH CONTROL PROTEIN"/>
    <property type="match status" value="1"/>
</dbReference>
<keyword evidence="4" id="KW-1185">Reference proteome</keyword>
<feature type="compositionally biased region" description="Basic and acidic residues" evidence="1">
    <location>
        <begin position="569"/>
        <end position="584"/>
    </location>
</feature>
<feature type="domain" description="Flagellar hook-length control protein-like C-terminal" evidence="2">
    <location>
        <begin position="492"/>
        <end position="572"/>
    </location>
</feature>
<dbReference type="InterPro" id="IPR038610">
    <property type="entry name" value="FliK-like_C_sf"/>
</dbReference>
<dbReference type="KEGG" id="kak:Kalk_18900"/>
<proteinExistence type="predicted"/>
<feature type="region of interest" description="Disordered" evidence="1">
    <location>
        <begin position="28"/>
        <end position="192"/>
    </location>
</feature>
<accession>A0A2K9LPX1</accession>
<reference evidence="4" key="1">
    <citation type="submission" date="2017-08" db="EMBL/GenBank/DDBJ databases">
        <title>Direct submision.</title>
        <authorList>
            <person name="Kim S.-J."/>
            <person name="Rhee S.-K."/>
        </authorList>
    </citation>
    <scope>NUCLEOTIDE SEQUENCE [LARGE SCALE GENOMIC DNA]</scope>
    <source>
        <strain evidence="4">GI5</strain>
    </source>
</reference>
<feature type="region of interest" description="Disordered" evidence="1">
    <location>
        <begin position="433"/>
        <end position="452"/>
    </location>
</feature>
<dbReference type="AlphaFoldDB" id="A0A2K9LPX1"/>
<dbReference type="Gene3D" id="3.30.750.140">
    <property type="match status" value="1"/>
</dbReference>
<dbReference type="InterPro" id="IPR052563">
    <property type="entry name" value="FliK"/>
</dbReference>
<protein>
    <recommendedName>
        <fullName evidence="2">Flagellar hook-length control protein-like C-terminal domain-containing protein</fullName>
    </recommendedName>
</protein>
<dbReference type="Pfam" id="PF02120">
    <property type="entry name" value="Flg_hook"/>
    <property type="match status" value="1"/>
</dbReference>
<evidence type="ECO:0000256" key="1">
    <source>
        <dbReference type="SAM" id="MobiDB-lite"/>
    </source>
</evidence>
<dbReference type="InterPro" id="IPR021136">
    <property type="entry name" value="Flagellar_hook_control-like_C"/>
</dbReference>
<organism evidence="3 4">
    <name type="scientific">Ketobacter alkanivorans</name>
    <dbReference type="NCBI Taxonomy" id="1917421"/>
    <lineage>
        <taxon>Bacteria</taxon>
        <taxon>Pseudomonadati</taxon>
        <taxon>Pseudomonadota</taxon>
        <taxon>Gammaproteobacteria</taxon>
        <taxon>Pseudomonadales</taxon>
        <taxon>Ketobacteraceae</taxon>
        <taxon>Ketobacter</taxon>
    </lineage>
</organism>
<name>A0A2K9LPX1_9GAMM</name>
<evidence type="ECO:0000313" key="4">
    <source>
        <dbReference type="Proteomes" id="UP000235116"/>
    </source>
</evidence>
<feature type="compositionally biased region" description="Low complexity" evidence="1">
    <location>
        <begin position="54"/>
        <end position="64"/>
    </location>
</feature>
<dbReference type="EMBL" id="CP022684">
    <property type="protein sequence ID" value="AUM14368.1"/>
    <property type="molecule type" value="Genomic_DNA"/>
</dbReference>
<dbReference type="CDD" id="cd17470">
    <property type="entry name" value="T3SS_Flik_C"/>
    <property type="match status" value="1"/>
</dbReference>
<feature type="region of interest" description="Disordered" evidence="1">
    <location>
        <begin position="569"/>
        <end position="600"/>
    </location>
</feature>
<evidence type="ECO:0000259" key="2">
    <source>
        <dbReference type="Pfam" id="PF02120"/>
    </source>
</evidence>
<sequence>MRTDNLPTNISQSSSLTAKAQGISLSNQLLGSSDNADSFDRVLNSQVDARESRSSATQSTSAQEARQEASPRSESGKRLPDDRADRLQDKQQADRRRQADASEARQAENSRDGKERAAEARNEQGRQASDRQEDARQNDQRASRERVVAQGEAGRASENQTHRERAEPLTADAPISEVTADEGGIPKDAETSAQQLAFALQQDGEQADNLDDFLTTQAASTLNKEAGLKDQSSDIVISPELLANVSTMEESIIDAPPSEAELALLADLSDEERLALEEASVTPVQIEGEGFADLEADVDPEAIASVMNDGFAKASTATQDEASRADMALFGTKKESPKPVITPSMSPSAMADAEEGGPAGAATKPGNAESVSGEELAGFEAKTEKKSDLGVLADKMQSIKPMAGEGIVASPVQERLAALAKALDKAMDKAASSSTAGQGAAKPAEAQDGAKATPFQRSLEQMSRAPTNIAKPFGTNIQAPLQSREWAGEVGQRLMMMVSSRLNSAQIQLNPREMGPIDVKVSVQHDQASVVFTSHAAPTREALEQALPRLREMMEQNGVALGDVDVRDHDAHESDQRRGQDHRQGGSADAEVAAVDESSSDRIIQQAVGLVDYYA</sequence>